<name>T2SYJ3_HELPX</name>
<sequence length="56" mass="6526">MNPLFLNSLLGENPLFKGFLSFEPFFLNSFVLNFLFLNSLFLNSLVKVFLFLNFLS</sequence>
<protein>
    <submittedName>
        <fullName evidence="2">Uncharacterized protein</fullName>
    </submittedName>
</protein>
<keyword evidence="1" id="KW-1133">Transmembrane helix</keyword>
<gene>
    <name evidence="2" type="ORF">L931_06790</name>
</gene>
<comment type="caution">
    <text evidence="2">The sequence shown here is derived from an EMBL/GenBank/DDBJ whole genome shotgun (WGS) entry which is preliminary data.</text>
</comment>
<organism evidence="2 3">
    <name type="scientific">Helicobacter pylori PZ5024</name>
    <dbReference type="NCBI Taxonomy" id="1337391"/>
    <lineage>
        <taxon>Bacteria</taxon>
        <taxon>Pseudomonadati</taxon>
        <taxon>Campylobacterota</taxon>
        <taxon>Epsilonproteobacteria</taxon>
        <taxon>Campylobacterales</taxon>
        <taxon>Helicobacteraceae</taxon>
        <taxon>Helicobacter</taxon>
    </lineage>
</organism>
<reference evidence="2 3" key="1">
    <citation type="journal article" date="2013" name="Genome Announc.">
        <title>Draft Genome Sequences of Helicobacter pylori Strains Isolated from Regions of Low and High Gastric Cancer Risk in Colombia.</title>
        <authorList>
            <person name="Sheh A."/>
            <person name="Piazuelo M.B."/>
            <person name="Wilson K.T."/>
            <person name="Correa P."/>
            <person name="Fox J.G."/>
        </authorList>
    </citation>
    <scope>NUCLEOTIDE SEQUENCE [LARGE SCALE GENOMIC DNA]</scope>
    <source>
        <strain evidence="2 3">PZ5024</strain>
    </source>
</reference>
<keyword evidence="1" id="KW-0812">Transmembrane</keyword>
<keyword evidence="1" id="KW-0472">Membrane</keyword>
<feature type="transmembrane region" description="Helical" evidence="1">
    <location>
        <begin position="30"/>
        <end position="55"/>
    </location>
</feature>
<dbReference type="EMBL" id="ASYS01000181">
    <property type="protein sequence ID" value="EQD97657.1"/>
    <property type="molecule type" value="Genomic_DNA"/>
</dbReference>
<proteinExistence type="predicted"/>
<dbReference type="Proteomes" id="UP000015645">
    <property type="component" value="Unassembled WGS sequence"/>
</dbReference>
<evidence type="ECO:0000256" key="1">
    <source>
        <dbReference type="SAM" id="Phobius"/>
    </source>
</evidence>
<evidence type="ECO:0000313" key="3">
    <source>
        <dbReference type="Proteomes" id="UP000015645"/>
    </source>
</evidence>
<evidence type="ECO:0000313" key="2">
    <source>
        <dbReference type="EMBL" id="EQD97657.1"/>
    </source>
</evidence>
<dbReference type="AlphaFoldDB" id="T2SYJ3"/>
<accession>T2SYJ3</accession>